<dbReference type="Gene3D" id="3.40.50.620">
    <property type="entry name" value="HUPs"/>
    <property type="match status" value="1"/>
</dbReference>
<protein>
    <recommendedName>
        <fullName evidence="9">Pantothenate synthetase</fullName>
        <shortName evidence="9">PS</shortName>
        <ecNumber evidence="9">6.3.2.1</ecNumber>
    </recommendedName>
    <alternativeName>
        <fullName evidence="9">Pantoate--beta-alanine ligase</fullName>
    </alternativeName>
    <alternativeName>
        <fullName evidence="9">Pantoate-activating enzyme</fullName>
    </alternativeName>
</protein>
<dbReference type="AlphaFoldDB" id="A0A5C8NS22"/>
<evidence type="ECO:0000256" key="5">
    <source>
        <dbReference type="ARBA" id="ARBA00022655"/>
    </source>
</evidence>
<dbReference type="EMBL" id="VDUW01000007">
    <property type="protein sequence ID" value="TXL63691.1"/>
    <property type="molecule type" value="Genomic_DNA"/>
</dbReference>
<comment type="function">
    <text evidence="9">Catalyzes the condensation of pantoate with beta-alanine in an ATP-dependent reaction via a pantoyl-adenylate intermediate.</text>
</comment>
<comment type="subunit">
    <text evidence="9">Homodimer.</text>
</comment>
<accession>A0A5C8NS22</accession>
<comment type="caution">
    <text evidence="10">The sequence shown here is derived from an EMBL/GenBank/DDBJ whole genome shotgun (WGS) entry which is preliminary data.</text>
</comment>
<dbReference type="FunFam" id="3.30.1300.10:FF:000001">
    <property type="entry name" value="Pantothenate synthetase"/>
    <property type="match status" value="1"/>
</dbReference>
<dbReference type="PANTHER" id="PTHR21299">
    <property type="entry name" value="CYTIDYLATE KINASE/PANTOATE-BETA-ALANINE LIGASE"/>
    <property type="match status" value="1"/>
</dbReference>
<feature type="binding site" evidence="9">
    <location>
        <position position="176"/>
    </location>
    <ligand>
        <name>ATP</name>
        <dbReference type="ChEBI" id="CHEBI:30616"/>
    </ligand>
</feature>
<feature type="binding site" evidence="9">
    <location>
        <begin position="30"/>
        <end position="37"/>
    </location>
    <ligand>
        <name>ATP</name>
        <dbReference type="ChEBI" id="CHEBI:30616"/>
    </ligand>
</feature>
<keyword evidence="5 9" id="KW-0566">Pantothenate biosynthesis</keyword>
<dbReference type="PANTHER" id="PTHR21299:SF1">
    <property type="entry name" value="PANTOATE--BETA-ALANINE LIGASE"/>
    <property type="match status" value="1"/>
</dbReference>
<evidence type="ECO:0000256" key="1">
    <source>
        <dbReference type="ARBA" id="ARBA00004990"/>
    </source>
</evidence>
<evidence type="ECO:0000256" key="9">
    <source>
        <dbReference type="HAMAP-Rule" id="MF_00158"/>
    </source>
</evidence>
<evidence type="ECO:0000256" key="3">
    <source>
        <dbReference type="ARBA" id="ARBA00022490"/>
    </source>
</evidence>
<sequence>MIAINSIDELKANLKACKEKGLSIGLVPTMGYLHEGHLSLIKKAREDNDIVVVSIFVNPTQFGPKEDFDQYPRDRQKDLEKCEENQCDYVFLPQVNEMYPEGFSTYVEVEKLGQVLCGESRPTHFEGVATILTKLFNITKADRAYFGQKDAQQLIIVQKMVKDLNMDIEIIGCPIVREKDGLALSSRNTYLSEEERKDGLLLYESLVRAKELIDGGERNVSTIKQEMKGIINRGKNSEIDYIEFVNGKTLAPVSEVSGNVLIAIAVQVGNTRLIDNVIIDA</sequence>
<comment type="catalytic activity">
    <reaction evidence="8 9">
        <text>(R)-pantoate + beta-alanine + ATP = (R)-pantothenate + AMP + diphosphate + H(+)</text>
        <dbReference type="Rhea" id="RHEA:10912"/>
        <dbReference type="ChEBI" id="CHEBI:15378"/>
        <dbReference type="ChEBI" id="CHEBI:15980"/>
        <dbReference type="ChEBI" id="CHEBI:29032"/>
        <dbReference type="ChEBI" id="CHEBI:30616"/>
        <dbReference type="ChEBI" id="CHEBI:33019"/>
        <dbReference type="ChEBI" id="CHEBI:57966"/>
        <dbReference type="ChEBI" id="CHEBI:456215"/>
        <dbReference type="EC" id="6.3.2.1"/>
    </reaction>
</comment>
<dbReference type="Pfam" id="PF02569">
    <property type="entry name" value="Pantoate_ligase"/>
    <property type="match status" value="1"/>
</dbReference>
<organism evidence="10 11">
    <name type="scientific">Cerasibacillus terrae</name>
    <dbReference type="NCBI Taxonomy" id="2498845"/>
    <lineage>
        <taxon>Bacteria</taxon>
        <taxon>Bacillati</taxon>
        <taxon>Bacillota</taxon>
        <taxon>Bacilli</taxon>
        <taxon>Bacillales</taxon>
        <taxon>Bacillaceae</taxon>
        <taxon>Cerasibacillus</taxon>
    </lineage>
</organism>
<feature type="binding site" evidence="9">
    <location>
        <position position="153"/>
    </location>
    <ligand>
        <name>(R)-pantoate</name>
        <dbReference type="ChEBI" id="CHEBI:15980"/>
    </ligand>
</feature>
<dbReference type="InterPro" id="IPR042176">
    <property type="entry name" value="Pantoate_ligase_C"/>
</dbReference>
<keyword evidence="11" id="KW-1185">Reference proteome</keyword>
<reference evidence="10 11" key="1">
    <citation type="submission" date="2019-06" db="EMBL/GenBank/DDBJ databases">
        <title>Cerasibacillus sp. nov., isolated from maize field.</title>
        <authorList>
            <person name="Lin S.-Y."/>
            <person name="Tsai C.-F."/>
            <person name="Young C.-C."/>
        </authorList>
    </citation>
    <scope>NUCLEOTIDE SEQUENCE [LARGE SCALE GENOMIC DNA]</scope>
    <source>
        <strain evidence="10 11">CC-CFT480</strain>
    </source>
</reference>
<comment type="pathway">
    <text evidence="1 9">Cofactor biosynthesis; (R)-pantothenate biosynthesis; (R)-pantothenate from (R)-pantoate and beta-alanine: step 1/1.</text>
</comment>
<dbReference type="NCBIfam" id="TIGR00125">
    <property type="entry name" value="cyt_tran_rel"/>
    <property type="match status" value="1"/>
</dbReference>
<dbReference type="RefSeq" id="WP_147668183.1">
    <property type="nucleotide sequence ID" value="NZ_VDUW01000007.1"/>
</dbReference>
<gene>
    <name evidence="9" type="primary">panC</name>
    <name evidence="10" type="ORF">FHP05_10960</name>
</gene>
<dbReference type="GO" id="GO:0005524">
    <property type="term" value="F:ATP binding"/>
    <property type="evidence" value="ECO:0007669"/>
    <property type="project" value="UniProtKB-KW"/>
</dbReference>
<evidence type="ECO:0000256" key="8">
    <source>
        <dbReference type="ARBA" id="ARBA00048258"/>
    </source>
</evidence>
<evidence type="ECO:0000313" key="10">
    <source>
        <dbReference type="EMBL" id="TXL63691.1"/>
    </source>
</evidence>
<dbReference type="GO" id="GO:0015940">
    <property type="term" value="P:pantothenate biosynthetic process"/>
    <property type="evidence" value="ECO:0007669"/>
    <property type="project" value="UniProtKB-UniRule"/>
</dbReference>
<comment type="miscellaneous">
    <text evidence="9">The reaction proceeds by a bi uni uni bi ping pong mechanism.</text>
</comment>
<feature type="binding site" evidence="9">
    <location>
        <begin position="184"/>
        <end position="187"/>
    </location>
    <ligand>
        <name>ATP</name>
        <dbReference type="ChEBI" id="CHEBI:30616"/>
    </ligand>
</feature>
<dbReference type="NCBIfam" id="TIGR00018">
    <property type="entry name" value="panC"/>
    <property type="match status" value="1"/>
</dbReference>
<keyword evidence="3 9" id="KW-0963">Cytoplasm</keyword>
<evidence type="ECO:0000256" key="6">
    <source>
        <dbReference type="ARBA" id="ARBA00022741"/>
    </source>
</evidence>
<dbReference type="OrthoDB" id="9773087at2"/>
<dbReference type="FunFam" id="3.40.50.620:FF:000013">
    <property type="entry name" value="Pantothenate synthetase"/>
    <property type="match status" value="1"/>
</dbReference>
<dbReference type="InterPro" id="IPR003721">
    <property type="entry name" value="Pantoate_ligase"/>
</dbReference>
<feature type="binding site" evidence="9">
    <location>
        <position position="61"/>
    </location>
    <ligand>
        <name>(R)-pantoate</name>
        <dbReference type="ChEBI" id="CHEBI:15980"/>
    </ligand>
</feature>
<feature type="binding site" evidence="9">
    <location>
        <position position="61"/>
    </location>
    <ligand>
        <name>beta-alanine</name>
        <dbReference type="ChEBI" id="CHEBI:57966"/>
    </ligand>
</feature>
<dbReference type="GO" id="GO:0005829">
    <property type="term" value="C:cytosol"/>
    <property type="evidence" value="ECO:0007669"/>
    <property type="project" value="TreeGrafter"/>
</dbReference>
<keyword evidence="6 9" id="KW-0547">Nucleotide-binding</keyword>
<feature type="binding site" evidence="9">
    <location>
        <begin position="147"/>
        <end position="150"/>
    </location>
    <ligand>
        <name>ATP</name>
        <dbReference type="ChEBI" id="CHEBI:30616"/>
    </ligand>
</feature>
<evidence type="ECO:0000256" key="2">
    <source>
        <dbReference type="ARBA" id="ARBA00009256"/>
    </source>
</evidence>
<dbReference type="CDD" id="cd00560">
    <property type="entry name" value="PanC"/>
    <property type="match status" value="1"/>
</dbReference>
<dbReference type="SUPFAM" id="SSF52374">
    <property type="entry name" value="Nucleotidylyl transferase"/>
    <property type="match status" value="1"/>
</dbReference>
<dbReference type="HAMAP" id="MF_00158">
    <property type="entry name" value="PanC"/>
    <property type="match status" value="1"/>
</dbReference>
<feature type="active site" description="Proton donor" evidence="9">
    <location>
        <position position="37"/>
    </location>
</feature>
<dbReference type="InterPro" id="IPR014729">
    <property type="entry name" value="Rossmann-like_a/b/a_fold"/>
</dbReference>
<dbReference type="Proteomes" id="UP000321574">
    <property type="component" value="Unassembled WGS sequence"/>
</dbReference>
<evidence type="ECO:0000256" key="4">
    <source>
        <dbReference type="ARBA" id="ARBA00022598"/>
    </source>
</evidence>
<evidence type="ECO:0000313" key="11">
    <source>
        <dbReference type="Proteomes" id="UP000321574"/>
    </source>
</evidence>
<dbReference type="GO" id="GO:0004592">
    <property type="term" value="F:pantoate-beta-alanine ligase activity"/>
    <property type="evidence" value="ECO:0007669"/>
    <property type="project" value="UniProtKB-UniRule"/>
</dbReference>
<keyword evidence="4 9" id="KW-0436">Ligase</keyword>
<dbReference type="Gene3D" id="3.30.1300.10">
    <property type="entry name" value="Pantoate-beta-alanine ligase, C-terminal domain"/>
    <property type="match status" value="1"/>
</dbReference>
<name>A0A5C8NS22_9BACI</name>
<comment type="subcellular location">
    <subcellularLocation>
        <location evidence="9">Cytoplasm</location>
    </subcellularLocation>
</comment>
<keyword evidence="7 9" id="KW-0067">ATP-binding</keyword>
<dbReference type="UniPathway" id="UPA00028">
    <property type="reaction ID" value="UER00005"/>
</dbReference>
<evidence type="ECO:0000256" key="7">
    <source>
        <dbReference type="ARBA" id="ARBA00022840"/>
    </source>
</evidence>
<dbReference type="EC" id="6.3.2.1" evidence="9"/>
<proteinExistence type="inferred from homology"/>
<comment type="similarity">
    <text evidence="2 9">Belongs to the pantothenate synthetase family.</text>
</comment>
<dbReference type="InterPro" id="IPR004821">
    <property type="entry name" value="Cyt_trans-like"/>
</dbReference>